<evidence type="ECO:0000259" key="9">
    <source>
        <dbReference type="SMART" id="SM00359"/>
    </source>
</evidence>
<feature type="binding site" evidence="8">
    <location>
        <position position="157"/>
    </location>
    <ligand>
        <name>substrate</name>
    </ligand>
</feature>
<dbReference type="Pfam" id="PF01472">
    <property type="entry name" value="PUA"/>
    <property type="match status" value="1"/>
</dbReference>
<gene>
    <name evidence="8" type="primary">proB</name>
    <name evidence="10" type="ORF">HKBW3S33_01242</name>
</gene>
<dbReference type="UniPathway" id="UPA00098">
    <property type="reaction ID" value="UER00359"/>
</dbReference>
<keyword evidence="3 8" id="KW-0641">Proline biosynthesis</keyword>
<comment type="pathway">
    <text evidence="8">Amino-acid biosynthesis; L-proline biosynthesis; L-glutamate 5-semialdehyde from L-glutamate: step 1/2.</text>
</comment>
<dbReference type="InterPro" id="IPR011529">
    <property type="entry name" value="Glu_5kinase"/>
</dbReference>
<dbReference type="InterPro" id="IPR036393">
    <property type="entry name" value="AceGlu_kinase-like_sf"/>
</dbReference>
<keyword evidence="11" id="KW-1185">Reference proteome</keyword>
<evidence type="ECO:0000256" key="7">
    <source>
        <dbReference type="ARBA" id="ARBA00022840"/>
    </source>
</evidence>
<dbReference type="PROSITE" id="PS00902">
    <property type="entry name" value="GLUTAMATE_5_KINASE"/>
    <property type="match status" value="1"/>
</dbReference>
<protein>
    <recommendedName>
        <fullName evidence="8">Glutamate 5-kinase</fullName>
        <ecNumber evidence="8">2.7.2.11</ecNumber>
    </recommendedName>
    <alternativeName>
        <fullName evidence="8">Gamma-glutamyl kinase</fullName>
        <shortName evidence="8">GK</shortName>
    </alternativeName>
</protein>
<comment type="similarity">
    <text evidence="8">Belongs to the glutamate 5-kinase family.</text>
</comment>
<dbReference type="PANTHER" id="PTHR43654:SF1">
    <property type="entry name" value="ISOPENTENYL PHOSPHATE KINASE"/>
    <property type="match status" value="1"/>
</dbReference>
<dbReference type="InterPro" id="IPR001048">
    <property type="entry name" value="Asp/Glu/Uridylate_kinase"/>
</dbReference>
<dbReference type="GO" id="GO:0055129">
    <property type="term" value="P:L-proline biosynthetic process"/>
    <property type="evidence" value="ECO:0007669"/>
    <property type="project" value="UniProtKB-UniRule"/>
</dbReference>
<comment type="function">
    <text evidence="8">Catalyzes the transfer of a phosphate group to glutamate to form L-glutamate 5-phosphate.</text>
</comment>
<dbReference type="Proteomes" id="UP000591948">
    <property type="component" value="Unassembled WGS sequence"/>
</dbReference>
<sequence length="376" mass="40870">MGKNLARTLSNLQKIVIKIGSSCITSPSGRLDRPQMARLAREISELKKRGHEIIIVSSGAIAAGVESLDLKKRPGEIPRLQAAAAVGQGLLMHMYSTLFSQQGIRVGQILLTQEDTTRRQQYINARNTISTLLKFGVIPIINENDSVAVEEIKFGDNDTLAALVSSLANADLLIILSDIEGLCSTDPYLCDHPEIISEVEEISPEIEEIAGGAGSGRSRGGMVTKIQAARIATFSSIGVIIADGRKEGILQEILAGKEVGTYFKPRKEKVASLKRWIAFGRQCKGKIIIDAGAVKAIREDGRSLLPVGILQVEGEFESGDNVDLIDGEGKLVARGVTNFSHQEVRRIAGLRSEEIIRKYGRDYGSEVVHRDLMVVF</sequence>
<organism evidence="10 11">
    <name type="scientific">Candidatus Hakubella thermalkaliphila</name>
    <dbReference type="NCBI Taxonomy" id="2754717"/>
    <lineage>
        <taxon>Bacteria</taxon>
        <taxon>Bacillati</taxon>
        <taxon>Actinomycetota</taxon>
        <taxon>Actinomycetota incertae sedis</taxon>
        <taxon>Candidatus Hakubellales</taxon>
        <taxon>Candidatus Hakubellaceae</taxon>
        <taxon>Candidatus Hakubella</taxon>
    </lineage>
</organism>
<dbReference type="InterPro" id="IPR036974">
    <property type="entry name" value="PUA_sf"/>
</dbReference>
<keyword evidence="7 8" id="KW-0067">ATP-binding</keyword>
<dbReference type="GO" id="GO:0003723">
    <property type="term" value="F:RNA binding"/>
    <property type="evidence" value="ECO:0007669"/>
    <property type="project" value="InterPro"/>
</dbReference>
<dbReference type="CDD" id="cd21157">
    <property type="entry name" value="PUA_G5K"/>
    <property type="match status" value="1"/>
</dbReference>
<dbReference type="GO" id="GO:0005829">
    <property type="term" value="C:cytosol"/>
    <property type="evidence" value="ECO:0007669"/>
    <property type="project" value="TreeGrafter"/>
</dbReference>
<dbReference type="SUPFAM" id="SSF88697">
    <property type="entry name" value="PUA domain-like"/>
    <property type="match status" value="1"/>
</dbReference>
<dbReference type="GO" id="GO:0005524">
    <property type="term" value="F:ATP binding"/>
    <property type="evidence" value="ECO:0007669"/>
    <property type="project" value="UniProtKB-KW"/>
</dbReference>
<evidence type="ECO:0000256" key="6">
    <source>
        <dbReference type="ARBA" id="ARBA00022777"/>
    </source>
</evidence>
<dbReference type="PROSITE" id="PS50890">
    <property type="entry name" value="PUA"/>
    <property type="match status" value="1"/>
</dbReference>
<dbReference type="Pfam" id="PF00696">
    <property type="entry name" value="AA_kinase"/>
    <property type="match status" value="1"/>
</dbReference>
<evidence type="ECO:0000256" key="4">
    <source>
        <dbReference type="ARBA" id="ARBA00022679"/>
    </source>
</evidence>
<feature type="binding site" evidence="8">
    <location>
        <begin position="177"/>
        <end position="178"/>
    </location>
    <ligand>
        <name>ATP</name>
        <dbReference type="ChEBI" id="CHEBI:30616"/>
    </ligand>
</feature>
<evidence type="ECO:0000256" key="2">
    <source>
        <dbReference type="ARBA" id="ARBA00022605"/>
    </source>
</evidence>
<keyword evidence="4 8" id="KW-0808">Transferase</keyword>
<dbReference type="Gene3D" id="3.40.1160.10">
    <property type="entry name" value="Acetylglutamate kinase-like"/>
    <property type="match status" value="1"/>
</dbReference>
<dbReference type="InterPro" id="IPR001057">
    <property type="entry name" value="Glu/AcGlu_kinase"/>
</dbReference>
<dbReference type="AlphaFoldDB" id="A0A6V8P5D2"/>
<accession>A0A6V8P5D2</accession>
<dbReference type="HAMAP" id="MF_00456">
    <property type="entry name" value="ProB"/>
    <property type="match status" value="1"/>
</dbReference>
<dbReference type="SMART" id="SM00359">
    <property type="entry name" value="PUA"/>
    <property type="match status" value="1"/>
</dbReference>
<dbReference type="SUPFAM" id="SSF53633">
    <property type="entry name" value="Carbamate kinase-like"/>
    <property type="match status" value="1"/>
</dbReference>
<proteinExistence type="inferred from homology"/>
<dbReference type="FunFam" id="3.40.1160.10:FF:000018">
    <property type="entry name" value="Glutamate 5-kinase"/>
    <property type="match status" value="1"/>
</dbReference>
<dbReference type="InterPro" id="IPR041739">
    <property type="entry name" value="G5K_ProB"/>
</dbReference>
<feature type="binding site" evidence="8">
    <location>
        <position position="18"/>
    </location>
    <ligand>
        <name>ATP</name>
        <dbReference type="ChEBI" id="CHEBI:30616"/>
    </ligand>
</feature>
<dbReference type="PIRSF" id="PIRSF000729">
    <property type="entry name" value="GK"/>
    <property type="match status" value="1"/>
</dbReference>
<dbReference type="Gene3D" id="2.30.130.10">
    <property type="entry name" value="PUA domain"/>
    <property type="match status" value="1"/>
</dbReference>
<feature type="binding site" evidence="8">
    <location>
        <position position="145"/>
    </location>
    <ligand>
        <name>substrate</name>
    </ligand>
</feature>
<comment type="caution">
    <text evidence="10">The sequence shown here is derived from an EMBL/GenBank/DDBJ whole genome shotgun (WGS) entry which is preliminary data.</text>
</comment>
<comment type="subcellular location">
    <subcellularLocation>
        <location evidence="8">Cytoplasm</location>
    </subcellularLocation>
</comment>
<comment type="caution">
    <text evidence="8">Lacks conserved residue(s) required for the propagation of feature annotation.</text>
</comment>
<feature type="domain" description="PUA" evidence="9">
    <location>
        <begin position="285"/>
        <end position="364"/>
    </location>
</feature>
<dbReference type="EMBL" id="BLRY01000072">
    <property type="protein sequence ID" value="GFP27832.1"/>
    <property type="molecule type" value="Genomic_DNA"/>
</dbReference>
<name>A0A6V8P5D2_9ACTN</name>
<keyword evidence="2 8" id="KW-0028">Amino-acid biosynthesis</keyword>
<dbReference type="InterPro" id="IPR015947">
    <property type="entry name" value="PUA-like_sf"/>
</dbReference>
<dbReference type="InterPro" id="IPR002478">
    <property type="entry name" value="PUA"/>
</dbReference>
<evidence type="ECO:0000256" key="1">
    <source>
        <dbReference type="ARBA" id="ARBA00022490"/>
    </source>
</evidence>
<evidence type="ECO:0000256" key="5">
    <source>
        <dbReference type="ARBA" id="ARBA00022741"/>
    </source>
</evidence>
<dbReference type="NCBIfam" id="TIGR01027">
    <property type="entry name" value="proB"/>
    <property type="match status" value="1"/>
</dbReference>
<evidence type="ECO:0000256" key="3">
    <source>
        <dbReference type="ARBA" id="ARBA00022650"/>
    </source>
</evidence>
<feature type="binding site" evidence="8">
    <location>
        <position position="58"/>
    </location>
    <ligand>
        <name>substrate</name>
    </ligand>
</feature>
<dbReference type="EC" id="2.7.2.11" evidence="8"/>
<dbReference type="CDD" id="cd04242">
    <property type="entry name" value="AAK_G5K_ProB"/>
    <property type="match status" value="1"/>
</dbReference>
<dbReference type="GO" id="GO:0004349">
    <property type="term" value="F:glutamate 5-kinase activity"/>
    <property type="evidence" value="ECO:0007669"/>
    <property type="project" value="UniProtKB-UniRule"/>
</dbReference>
<dbReference type="PANTHER" id="PTHR43654">
    <property type="entry name" value="GLUTAMATE 5-KINASE"/>
    <property type="match status" value="1"/>
</dbReference>
<keyword evidence="6 8" id="KW-0418">Kinase</keyword>
<evidence type="ECO:0000313" key="10">
    <source>
        <dbReference type="EMBL" id="GFP27832.1"/>
    </source>
</evidence>
<keyword evidence="5 8" id="KW-0547">Nucleotide-binding</keyword>
<keyword evidence="1 8" id="KW-0963">Cytoplasm</keyword>
<dbReference type="PRINTS" id="PR00474">
    <property type="entry name" value="GLU5KINASE"/>
</dbReference>
<evidence type="ECO:0000313" key="11">
    <source>
        <dbReference type="Proteomes" id="UP000591948"/>
    </source>
</evidence>
<reference evidence="10 11" key="1">
    <citation type="journal article" date="2020" name="Front. Microbiol.">
        <title>Single-cell genomics of novel Actinobacteria with the Wood-Ljungdahl pathway discovered in a serpentinizing system.</title>
        <authorList>
            <person name="Merino N."/>
            <person name="Kawai M."/>
            <person name="Boyd E.S."/>
            <person name="Colman D.R."/>
            <person name="McGlynn S.E."/>
            <person name="Nealson K.H."/>
            <person name="Kurokawa K."/>
            <person name="Hongoh Y."/>
        </authorList>
    </citation>
    <scope>NUCLEOTIDE SEQUENCE [LARGE SCALE GENOMIC DNA]</scope>
    <source>
        <strain evidence="10 11">S33</strain>
    </source>
</reference>
<dbReference type="InterPro" id="IPR019797">
    <property type="entry name" value="Glutamate_5-kinase_CS"/>
</dbReference>
<comment type="catalytic activity">
    <reaction evidence="8">
        <text>L-glutamate + ATP = L-glutamyl 5-phosphate + ADP</text>
        <dbReference type="Rhea" id="RHEA:14877"/>
        <dbReference type="ChEBI" id="CHEBI:29985"/>
        <dbReference type="ChEBI" id="CHEBI:30616"/>
        <dbReference type="ChEBI" id="CHEBI:58274"/>
        <dbReference type="ChEBI" id="CHEBI:456216"/>
        <dbReference type="EC" id="2.7.2.11"/>
    </reaction>
</comment>
<dbReference type="InterPro" id="IPR005715">
    <property type="entry name" value="Glu_5kinase/COase_Synthase"/>
</dbReference>
<evidence type="ECO:0000256" key="8">
    <source>
        <dbReference type="HAMAP-Rule" id="MF_00456"/>
    </source>
</evidence>